<evidence type="ECO:0000259" key="8">
    <source>
        <dbReference type="PROSITE" id="PS50089"/>
    </source>
</evidence>
<dbReference type="InterPro" id="IPR001841">
    <property type="entry name" value="Znf_RING"/>
</dbReference>
<dbReference type="InterPro" id="IPR018957">
    <property type="entry name" value="Znf_C3HC4_RING-type"/>
</dbReference>
<evidence type="ECO:0000313" key="11">
    <source>
        <dbReference type="Proteomes" id="UP000023152"/>
    </source>
</evidence>
<dbReference type="OMA" id="IICCACK"/>
<evidence type="ECO:0000256" key="1">
    <source>
        <dbReference type="ARBA" id="ARBA00022679"/>
    </source>
</evidence>
<keyword evidence="4 7" id="KW-0863">Zinc-finger</keyword>
<keyword evidence="1" id="KW-0808">Transferase</keyword>
<feature type="domain" description="RING-type" evidence="8">
    <location>
        <begin position="42"/>
        <end position="86"/>
    </location>
</feature>
<dbReference type="Proteomes" id="UP000023152">
    <property type="component" value="Unassembled WGS sequence"/>
</dbReference>
<proteinExistence type="predicted"/>
<dbReference type="OrthoDB" id="1431934at2759"/>
<dbReference type="Pfam" id="PF00097">
    <property type="entry name" value="zf-C3HC4"/>
    <property type="match status" value="1"/>
</dbReference>
<evidence type="ECO:0000256" key="4">
    <source>
        <dbReference type="ARBA" id="ARBA00022771"/>
    </source>
</evidence>
<evidence type="ECO:0000259" key="9">
    <source>
        <dbReference type="PROSITE" id="PS51873"/>
    </source>
</evidence>
<keyword evidence="3" id="KW-0677">Repeat</keyword>
<dbReference type="InterPro" id="IPR044066">
    <property type="entry name" value="TRIAD_supradom"/>
</dbReference>
<dbReference type="SUPFAM" id="SSF57850">
    <property type="entry name" value="RING/U-box"/>
    <property type="match status" value="3"/>
</dbReference>
<dbReference type="GO" id="GO:0008270">
    <property type="term" value="F:zinc ion binding"/>
    <property type="evidence" value="ECO:0007669"/>
    <property type="project" value="UniProtKB-KW"/>
</dbReference>
<sequence length="233" mass="27075">MPPMADAPRQRGQTIAEIAVNFPFANAVPFLHRENVQETYFCHICFMNNAKQEGFALSNCGHMFCTECIKQYWSNRIAHGNVHLRCFHPINDKWVCVYRIDEYCGKEVNEMDILQVVDKTNGEKFCRFKESLKNPNIRQCPKCDHSQSGSPDQPTMSCEKCNTVYCFYHSVAHPIEECCEAYESRMLKQDKLNREVTDNTKPCPHCKYLIEKSGGCNHMKVIPSFFFFFLINK</sequence>
<keyword evidence="2" id="KW-0479">Metal-binding</keyword>
<evidence type="ECO:0000256" key="7">
    <source>
        <dbReference type="PROSITE-ProRule" id="PRU00175"/>
    </source>
</evidence>
<keyword evidence="5" id="KW-0833">Ubl conjugation pathway</keyword>
<reference evidence="10 11" key="1">
    <citation type="journal article" date="2013" name="Curr. Biol.">
        <title>The Genome of the Foraminiferan Reticulomyxa filosa.</title>
        <authorList>
            <person name="Glockner G."/>
            <person name="Hulsmann N."/>
            <person name="Schleicher M."/>
            <person name="Noegel A.A."/>
            <person name="Eichinger L."/>
            <person name="Gallinger C."/>
            <person name="Pawlowski J."/>
            <person name="Sierra R."/>
            <person name="Euteneuer U."/>
            <person name="Pillet L."/>
            <person name="Moustafa A."/>
            <person name="Platzer M."/>
            <person name="Groth M."/>
            <person name="Szafranski K."/>
            <person name="Schliwa M."/>
        </authorList>
    </citation>
    <scope>NUCLEOTIDE SEQUENCE [LARGE SCALE GENOMIC DNA]</scope>
</reference>
<dbReference type="PROSITE" id="PS00518">
    <property type="entry name" value="ZF_RING_1"/>
    <property type="match status" value="1"/>
</dbReference>
<dbReference type="SMART" id="SM00184">
    <property type="entry name" value="RING"/>
    <property type="match status" value="1"/>
</dbReference>
<evidence type="ECO:0000256" key="2">
    <source>
        <dbReference type="ARBA" id="ARBA00022723"/>
    </source>
</evidence>
<keyword evidence="11" id="KW-1185">Reference proteome</keyword>
<gene>
    <name evidence="10" type="ORF">RFI_21156</name>
</gene>
<organism evidence="10 11">
    <name type="scientific">Reticulomyxa filosa</name>
    <dbReference type="NCBI Taxonomy" id="46433"/>
    <lineage>
        <taxon>Eukaryota</taxon>
        <taxon>Sar</taxon>
        <taxon>Rhizaria</taxon>
        <taxon>Retaria</taxon>
        <taxon>Foraminifera</taxon>
        <taxon>Monothalamids</taxon>
        <taxon>Reticulomyxidae</taxon>
        <taxon>Reticulomyxa</taxon>
    </lineage>
</organism>
<dbReference type="InterPro" id="IPR017907">
    <property type="entry name" value="Znf_RING_CS"/>
</dbReference>
<feature type="domain" description="RING-type" evidence="9">
    <location>
        <begin position="38"/>
        <end position="233"/>
    </location>
</feature>
<dbReference type="EMBL" id="ASPP01018485">
    <property type="protein sequence ID" value="ETO16201.1"/>
    <property type="molecule type" value="Genomic_DNA"/>
</dbReference>
<evidence type="ECO:0000256" key="6">
    <source>
        <dbReference type="ARBA" id="ARBA00022833"/>
    </source>
</evidence>
<dbReference type="Gene3D" id="3.30.40.10">
    <property type="entry name" value="Zinc/RING finger domain, C3HC4 (zinc finger)"/>
    <property type="match status" value="1"/>
</dbReference>
<evidence type="ECO:0008006" key="12">
    <source>
        <dbReference type="Google" id="ProtNLM"/>
    </source>
</evidence>
<dbReference type="AlphaFoldDB" id="X6MRA8"/>
<accession>X6MRA8</accession>
<keyword evidence="6" id="KW-0862">Zinc</keyword>
<dbReference type="PANTHER" id="PTHR11685">
    <property type="entry name" value="RBR FAMILY RING FINGER AND IBR DOMAIN-CONTAINING"/>
    <property type="match status" value="1"/>
</dbReference>
<dbReference type="InterPro" id="IPR031127">
    <property type="entry name" value="E3_UB_ligase_RBR"/>
</dbReference>
<name>X6MRA8_RETFI</name>
<evidence type="ECO:0000256" key="3">
    <source>
        <dbReference type="ARBA" id="ARBA00022737"/>
    </source>
</evidence>
<dbReference type="PROSITE" id="PS50089">
    <property type="entry name" value="ZF_RING_2"/>
    <property type="match status" value="1"/>
</dbReference>
<dbReference type="GO" id="GO:0004842">
    <property type="term" value="F:ubiquitin-protein transferase activity"/>
    <property type="evidence" value="ECO:0007669"/>
    <property type="project" value="InterPro"/>
</dbReference>
<dbReference type="GO" id="GO:0016567">
    <property type="term" value="P:protein ubiquitination"/>
    <property type="evidence" value="ECO:0007669"/>
    <property type="project" value="InterPro"/>
</dbReference>
<protein>
    <recommendedName>
        <fullName evidence="12">RING-type domain-containing protein</fullName>
    </recommendedName>
</protein>
<comment type="caution">
    <text evidence="10">The sequence shown here is derived from an EMBL/GenBank/DDBJ whole genome shotgun (WGS) entry which is preliminary data.</text>
</comment>
<evidence type="ECO:0000313" key="10">
    <source>
        <dbReference type="EMBL" id="ETO16201.1"/>
    </source>
</evidence>
<evidence type="ECO:0000256" key="5">
    <source>
        <dbReference type="ARBA" id="ARBA00022786"/>
    </source>
</evidence>
<dbReference type="PROSITE" id="PS51873">
    <property type="entry name" value="TRIAD"/>
    <property type="match status" value="1"/>
</dbReference>
<dbReference type="InterPro" id="IPR013083">
    <property type="entry name" value="Znf_RING/FYVE/PHD"/>
</dbReference>
<dbReference type="Gene3D" id="1.20.120.1750">
    <property type="match status" value="1"/>
</dbReference>